<evidence type="ECO:0000313" key="2">
    <source>
        <dbReference type="EMBL" id="SDC77147.1"/>
    </source>
</evidence>
<sequence>MSSGNDDLDFDALASNNPDGTPQEMIEAHYALSRVIQDAVRARAAGRSVRAVEEKLQGVAVGMADPSRPSEPGNLILEVMTREPVPDEEIRSLLTSSIGRTAALSVPLRITVTGVIQRENKLSAAPVGKDPYAEKHQERYRPVLPGISIGRADQAAVGTLGCIVIRSGTPKVYYLLTCDHVIGKDNTAKKNDPIVQPGVDDKGKMPNDWAAKYHSSAPIDFSGAKNSVDCAIAELVIPASCAFLCTDKDHQDGRQEFGSSIVQDWNNSLGEEVGKSGRSTGVTKGKVSDVNVTVRVWSKIHQAAAVFAGQIGITGIGEDFTGGGDSGSAVWLWPPGGKVGASYDLLGLHFAASDPPAKRSFSNPMQLVVDQLGIEIVRTC</sequence>
<protein>
    <recommendedName>
        <fullName evidence="4">Trypsin-like peptidase domain-containing protein</fullName>
    </recommendedName>
</protein>
<dbReference type="Proteomes" id="UP000199501">
    <property type="component" value="Unassembled WGS sequence"/>
</dbReference>
<feature type="region of interest" description="Disordered" evidence="1">
    <location>
        <begin position="1"/>
        <end position="22"/>
    </location>
</feature>
<gene>
    <name evidence="2" type="ORF">SAMN05216174_104201</name>
</gene>
<dbReference type="InterPro" id="IPR043504">
    <property type="entry name" value="Peptidase_S1_PA_chymotrypsin"/>
</dbReference>
<proteinExistence type="predicted"/>
<reference evidence="3" key="1">
    <citation type="submission" date="2016-10" db="EMBL/GenBank/DDBJ databases">
        <authorList>
            <person name="Varghese N."/>
            <person name="Submissions S."/>
        </authorList>
    </citation>
    <scope>NUCLEOTIDE SEQUENCE [LARGE SCALE GENOMIC DNA]</scope>
    <source>
        <strain evidence="3">IBRC-M 10403</strain>
    </source>
</reference>
<feature type="compositionally biased region" description="Acidic residues" evidence="1">
    <location>
        <begin position="1"/>
        <end position="10"/>
    </location>
</feature>
<dbReference type="InterPro" id="IPR009003">
    <property type="entry name" value="Peptidase_S1_PA"/>
</dbReference>
<dbReference type="Gene3D" id="2.40.10.10">
    <property type="entry name" value="Trypsin-like serine proteases"/>
    <property type="match status" value="1"/>
</dbReference>
<dbReference type="EMBL" id="FMZZ01000004">
    <property type="protein sequence ID" value="SDC77147.1"/>
    <property type="molecule type" value="Genomic_DNA"/>
</dbReference>
<dbReference type="STRING" id="1271860.SAMN05216174_104201"/>
<dbReference type="RefSeq" id="WP_139190607.1">
    <property type="nucleotide sequence ID" value="NZ_FMZZ01000004.1"/>
</dbReference>
<evidence type="ECO:0000256" key="1">
    <source>
        <dbReference type="SAM" id="MobiDB-lite"/>
    </source>
</evidence>
<dbReference type="AlphaFoldDB" id="A0A1G6PCI9"/>
<dbReference type="OrthoDB" id="104542at2"/>
<name>A0A1G6PCI9_9PSEU</name>
<accession>A0A1G6PCI9</accession>
<evidence type="ECO:0000313" key="3">
    <source>
        <dbReference type="Proteomes" id="UP000199501"/>
    </source>
</evidence>
<dbReference type="SUPFAM" id="SSF50494">
    <property type="entry name" value="Trypsin-like serine proteases"/>
    <property type="match status" value="1"/>
</dbReference>
<organism evidence="2 3">
    <name type="scientific">Actinokineospora iranica</name>
    <dbReference type="NCBI Taxonomy" id="1271860"/>
    <lineage>
        <taxon>Bacteria</taxon>
        <taxon>Bacillati</taxon>
        <taxon>Actinomycetota</taxon>
        <taxon>Actinomycetes</taxon>
        <taxon>Pseudonocardiales</taxon>
        <taxon>Pseudonocardiaceae</taxon>
        <taxon>Actinokineospora</taxon>
    </lineage>
</organism>
<keyword evidence="3" id="KW-1185">Reference proteome</keyword>
<evidence type="ECO:0008006" key="4">
    <source>
        <dbReference type="Google" id="ProtNLM"/>
    </source>
</evidence>